<sequence length="699" mass="73113">MSARRVLGFVIAAVGALVPLASAAPVLEGRTLRYEDGPRLVWQRTYPAAMGDLSGPVQVGTVTYLGAGPSVYAMSASGRVLGRADLPGLVTSIDASGGAVLATTQEGGVSERYTLDASGGLAVRERVVLPPDRRVTGWLAAVADATPPALLAQALQADPTNPFLALREVRATPDDPYRALSSVRRALSGPLPFPAWVQLAARLDAGGYPSAADVALGRALRDAAARGIDPELPVSRATLSAYGNPSGYVGSLLAQNRLARADVWMRYLRDLHPRFEGGPALYERYARILDAQGRSGEAEGWRQFTRSLNAGTLYNLGPQGLRSVRDAARLATLSLVVALAAALWALQARAWTTQGAETAPLGGRWRSWLRHPLARARRVTVAYTSLGERLLLALLAAALLVSLGGWQWANQASAALRAPALNLGTFGGAQGAQLADLNLRPGADTALLGGLAAQLDGDDGAARDAYTRALPDACAQNNLGVIAQTRGDEAQARENYRAALSARPDLAAPAFNLGLTPAVPAAAFQRTYRPGEPRLCYPDQRSLTRATTGDLSTTLRTLLRSPQDVVTAAPGRSPRLGALLAAVALLVALLVLSLLLPRAALALRRARPLGYRALGLLLPGTTLLDSAWGGVLLLAWSAAVAALAPRAGVIAFPDLPTVASPAGQGAVLALLIATYALNTVVFVAAEVRHAQRVRRDAAA</sequence>
<proteinExistence type="predicted"/>
<organism evidence="3 4">
    <name type="scientific">Deinococcus metalli</name>
    <dbReference type="NCBI Taxonomy" id="1141878"/>
    <lineage>
        <taxon>Bacteria</taxon>
        <taxon>Thermotogati</taxon>
        <taxon>Deinococcota</taxon>
        <taxon>Deinococci</taxon>
        <taxon>Deinococcales</taxon>
        <taxon>Deinococcaceae</taxon>
        <taxon>Deinococcus</taxon>
    </lineage>
</organism>
<gene>
    <name evidence="3" type="ORF">HNQ07_000009</name>
</gene>
<dbReference type="SUPFAM" id="SSF48452">
    <property type="entry name" value="TPR-like"/>
    <property type="match status" value="1"/>
</dbReference>
<name>A0A7W8KAW5_9DEIO</name>
<dbReference type="PROSITE" id="PS50005">
    <property type="entry name" value="TPR"/>
    <property type="match status" value="1"/>
</dbReference>
<keyword evidence="2" id="KW-0472">Membrane</keyword>
<dbReference type="InterPro" id="IPR019734">
    <property type="entry name" value="TPR_rpt"/>
</dbReference>
<dbReference type="Gene3D" id="1.25.40.10">
    <property type="entry name" value="Tetratricopeptide repeat domain"/>
    <property type="match status" value="1"/>
</dbReference>
<evidence type="ECO:0000313" key="4">
    <source>
        <dbReference type="Proteomes" id="UP000539473"/>
    </source>
</evidence>
<evidence type="ECO:0000256" key="1">
    <source>
        <dbReference type="PROSITE-ProRule" id="PRU00339"/>
    </source>
</evidence>
<feature type="transmembrane region" description="Helical" evidence="2">
    <location>
        <begin position="664"/>
        <end position="685"/>
    </location>
</feature>
<feature type="repeat" description="TPR" evidence="1">
    <location>
        <begin position="473"/>
        <end position="506"/>
    </location>
</feature>
<keyword evidence="2" id="KW-1133">Transmembrane helix</keyword>
<dbReference type="Proteomes" id="UP000539473">
    <property type="component" value="Unassembled WGS sequence"/>
</dbReference>
<evidence type="ECO:0000313" key="3">
    <source>
        <dbReference type="EMBL" id="MBB5374565.1"/>
    </source>
</evidence>
<reference evidence="3 4" key="1">
    <citation type="submission" date="2020-08" db="EMBL/GenBank/DDBJ databases">
        <title>Genomic Encyclopedia of Type Strains, Phase IV (KMG-IV): sequencing the most valuable type-strain genomes for metagenomic binning, comparative biology and taxonomic classification.</title>
        <authorList>
            <person name="Goeker M."/>
        </authorList>
    </citation>
    <scope>NUCLEOTIDE SEQUENCE [LARGE SCALE GENOMIC DNA]</scope>
    <source>
        <strain evidence="3 4">DSM 27521</strain>
    </source>
</reference>
<dbReference type="InterPro" id="IPR011990">
    <property type="entry name" value="TPR-like_helical_dom_sf"/>
</dbReference>
<dbReference type="InterPro" id="IPR011047">
    <property type="entry name" value="Quinoprotein_ADH-like_sf"/>
</dbReference>
<feature type="transmembrane region" description="Helical" evidence="2">
    <location>
        <begin position="616"/>
        <end position="644"/>
    </location>
</feature>
<evidence type="ECO:0000256" key="2">
    <source>
        <dbReference type="SAM" id="Phobius"/>
    </source>
</evidence>
<protein>
    <submittedName>
        <fullName evidence="3">Tetratricopeptide (TPR) repeat protein</fullName>
    </submittedName>
</protein>
<keyword evidence="2" id="KW-0812">Transmembrane</keyword>
<feature type="transmembrane region" description="Helical" evidence="2">
    <location>
        <begin position="576"/>
        <end position="596"/>
    </location>
</feature>
<dbReference type="RefSeq" id="WP_184108632.1">
    <property type="nucleotide sequence ID" value="NZ_BNAJ01000001.1"/>
</dbReference>
<dbReference type="SUPFAM" id="SSF50998">
    <property type="entry name" value="Quinoprotein alcohol dehydrogenase-like"/>
    <property type="match status" value="1"/>
</dbReference>
<dbReference type="EMBL" id="JACHFK010000001">
    <property type="protein sequence ID" value="MBB5374565.1"/>
    <property type="molecule type" value="Genomic_DNA"/>
</dbReference>
<keyword evidence="1" id="KW-0802">TPR repeat</keyword>
<comment type="caution">
    <text evidence="3">The sequence shown here is derived from an EMBL/GenBank/DDBJ whole genome shotgun (WGS) entry which is preliminary data.</text>
</comment>
<accession>A0A7W8KAW5</accession>
<dbReference type="AlphaFoldDB" id="A0A7W8KAW5"/>